<gene>
    <name evidence="1" type="ORF">UFOPK4092_01300</name>
</gene>
<dbReference type="EMBL" id="CAFBPJ010000176">
    <property type="protein sequence ID" value="CAB5027081.1"/>
    <property type="molecule type" value="Genomic_DNA"/>
</dbReference>
<protein>
    <submittedName>
        <fullName evidence="1">Unannotated protein</fullName>
    </submittedName>
</protein>
<organism evidence="1">
    <name type="scientific">freshwater metagenome</name>
    <dbReference type="NCBI Taxonomy" id="449393"/>
    <lineage>
        <taxon>unclassified sequences</taxon>
        <taxon>metagenomes</taxon>
        <taxon>ecological metagenomes</taxon>
    </lineage>
</organism>
<reference evidence="1" key="1">
    <citation type="submission" date="2020-05" db="EMBL/GenBank/DDBJ databases">
        <authorList>
            <person name="Chiriac C."/>
            <person name="Salcher M."/>
            <person name="Ghai R."/>
            <person name="Kavagutti S V."/>
        </authorList>
    </citation>
    <scope>NUCLEOTIDE SEQUENCE</scope>
</reference>
<evidence type="ECO:0000313" key="1">
    <source>
        <dbReference type="EMBL" id="CAB5027081.1"/>
    </source>
</evidence>
<accession>A0A6J7REI6</accession>
<dbReference type="AlphaFoldDB" id="A0A6J7REI6"/>
<name>A0A6J7REI6_9ZZZZ</name>
<proteinExistence type="predicted"/>
<sequence>MGALAAPEAPVPEAAAVVASLARAQAPSAMAPGTARSEVCSNRRLVKADLELSLGLEPGWEPGLAPDSEPGVLGIDTPCRIAA</sequence>